<dbReference type="AlphaFoldDB" id="A0A9P7EYU8"/>
<comment type="caution">
    <text evidence="1">The sequence shown here is derived from an EMBL/GenBank/DDBJ whole genome shotgun (WGS) entry which is preliminary data.</text>
</comment>
<accession>A0A9P7EYU8</accession>
<organism evidence="1 2">
    <name type="scientific">Suillus discolor</name>
    <dbReference type="NCBI Taxonomy" id="1912936"/>
    <lineage>
        <taxon>Eukaryota</taxon>
        <taxon>Fungi</taxon>
        <taxon>Dikarya</taxon>
        <taxon>Basidiomycota</taxon>
        <taxon>Agaricomycotina</taxon>
        <taxon>Agaricomycetes</taxon>
        <taxon>Agaricomycetidae</taxon>
        <taxon>Boletales</taxon>
        <taxon>Suillineae</taxon>
        <taxon>Suillaceae</taxon>
        <taxon>Suillus</taxon>
    </lineage>
</organism>
<evidence type="ECO:0000313" key="1">
    <source>
        <dbReference type="EMBL" id="KAG2096550.1"/>
    </source>
</evidence>
<dbReference type="RefSeq" id="XP_041288273.1">
    <property type="nucleotide sequence ID" value="XM_041431764.1"/>
</dbReference>
<proteinExistence type="predicted"/>
<dbReference type="Proteomes" id="UP000823399">
    <property type="component" value="Unassembled WGS sequence"/>
</dbReference>
<sequence>MTRPCLVSVCPETCTGVPVLWPEDLRPFLMLFPWEHYHSGPDSLPFTVDISNCATPRARSKLCLGCSAMQDIPCEECADIPTHIACIAEVTRDPKSHTNYKFLGLAHMQDIARIYANKLNELKLQVSCI</sequence>
<reference evidence="1" key="1">
    <citation type="journal article" date="2020" name="New Phytol.">
        <title>Comparative genomics reveals dynamic genome evolution in host specialist ectomycorrhizal fungi.</title>
        <authorList>
            <person name="Lofgren L.A."/>
            <person name="Nguyen N.H."/>
            <person name="Vilgalys R."/>
            <person name="Ruytinx J."/>
            <person name="Liao H.L."/>
            <person name="Branco S."/>
            <person name="Kuo A."/>
            <person name="LaButti K."/>
            <person name="Lipzen A."/>
            <person name="Andreopoulos W."/>
            <person name="Pangilinan J."/>
            <person name="Riley R."/>
            <person name="Hundley H."/>
            <person name="Na H."/>
            <person name="Barry K."/>
            <person name="Grigoriev I.V."/>
            <person name="Stajich J.E."/>
            <person name="Kennedy P.G."/>
        </authorList>
    </citation>
    <scope>NUCLEOTIDE SEQUENCE</scope>
    <source>
        <strain evidence="1">FC423</strain>
    </source>
</reference>
<dbReference type="EMBL" id="JABBWM010000069">
    <property type="protein sequence ID" value="KAG2096550.1"/>
    <property type="molecule type" value="Genomic_DNA"/>
</dbReference>
<gene>
    <name evidence="1" type="ORF">F5147DRAFT_583983</name>
</gene>
<name>A0A9P7EYU8_9AGAM</name>
<keyword evidence="2" id="KW-1185">Reference proteome</keyword>
<dbReference type="GeneID" id="64694023"/>
<protein>
    <submittedName>
        <fullName evidence="1">Uncharacterized protein</fullName>
    </submittedName>
</protein>
<dbReference type="OrthoDB" id="2691851at2759"/>
<evidence type="ECO:0000313" key="2">
    <source>
        <dbReference type="Proteomes" id="UP000823399"/>
    </source>
</evidence>